<keyword evidence="2" id="KW-1185">Reference proteome</keyword>
<feature type="non-terminal residue" evidence="1">
    <location>
        <position position="355"/>
    </location>
</feature>
<dbReference type="EMBL" id="JBHTHM010001448">
    <property type="protein sequence ID" value="MFD0786585.1"/>
    <property type="molecule type" value="Genomic_DNA"/>
</dbReference>
<protein>
    <submittedName>
        <fullName evidence="1">Uncharacterized protein</fullName>
    </submittedName>
</protein>
<name>A0ABW3A6W8_9ACTN</name>
<gene>
    <name evidence="1" type="ORF">ACFQZ8_22020</name>
</gene>
<proteinExistence type="predicted"/>
<evidence type="ECO:0000313" key="1">
    <source>
        <dbReference type="EMBL" id="MFD0786585.1"/>
    </source>
</evidence>
<sequence length="355" mass="38454">MIEHAVIYYVDATGLLRAARDLQPTLTGPGRPGDEDVANFVSTTSVRSYLKEILQDEYESENFFKSGFFGHKQAALGVHGALGASAFVGATTDKFVSGLIKLSLSQTSHSRSSGHGIRFSADDTLRVPLSDVDNLASVTGQSSAWFRVGSNKSTSMSRTGGKEILELSFHRAYAFLSTVDLTVSGARESHGKFRPTGVDRPDSEHVGQRPMVYLLPEPEALARYGEGHLPIEHDQLMDALRRWKDGNGDPEERLELNARVVRAVLDRMDRESAGLAEDRYRDERAALRGLLADPAHDALSNRLLELGLNSVDELNIPAHLEPGGPVALGHSGIHSLTFYRPAPADDATGPAGTQG</sequence>
<reference evidence="2" key="1">
    <citation type="journal article" date="2019" name="Int. J. Syst. Evol. Microbiol.">
        <title>The Global Catalogue of Microorganisms (GCM) 10K type strain sequencing project: providing services to taxonomists for standard genome sequencing and annotation.</title>
        <authorList>
            <consortium name="The Broad Institute Genomics Platform"/>
            <consortium name="The Broad Institute Genome Sequencing Center for Infectious Disease"/>
            <person name="Wu L."/>
            <person name="Ma J."/>
        </authorList>
    </citation>
    <scope>NUCLEOTIDE SEQUENCE [LARGE SCALE GENOMIC DNA]</scope>
    <source>
        <strain evidence="2">JCM 32148</strain>
    </source>
</reference>
<organism evidence="1 2">
    <name type="scientific">Micromonospora azadirachtae</name>
    <dbReference type="NCBI Taxonomy" id="1970735"/>
    <lineage>
        <taxon>Bacteria</taxon>
        <taxon>Bacillati</taxon>
        <taxon>Actinomycetota</taxon>
        <taxon>Actinomycetes</taxon>
        <taxon>Micromonosporales</taxon>
        <taxon>Micromonosporaceae</taxon>
        <taxon>Micromonospora</taxon>
    </lineage>
</organism>
<accession>A0ABW3A6W8</accession>
<dbReference type="Proteomes" id="UP001597053">
    <property type="component" value="Unassembled WGS sequence"/>
</dbReference>
<comment type="caution">
    <text evidence="1">The sequence shown here is derived from an EMBL/GenBank/DDBJ whole genome shotgun (WGS) entry which is preliminary data.</text>
</comment>
<evidence type="ECO:0000313" key="2">
    <source>
        <dbReference type="Proteomes" id="UP001597053"/>
    </source>
</evidence>